<proteinExistence type="predicted"/>
<dbReference type="Proteomes" id="UP001175000">
    <property type="component" value="Unassembled WGS sequence"/>
</dbReference>
<evidence type="ECO:0000313" key="2">
    <source>
        <dbReference type="EMBL" id="KAK0624266.1"/>
    </source>
</evidence>
<accession>A0AA39WZ92</accession>
<organism evidence="2 3">
    <name type="scientific">Immersiella caudata</name>
    <dbReference type="NCBI Taxonomy" id="314043"/>
    <lineage>
        <taxon>Eukaryota</taxon>
        <taxon>Fungi</taxon>
        <taxon>Dikarya</taxon>
        <taxon>Ascomycota</taxon>
        <taxon>Pezizomycotina</taxon>
        <taxon>Sordariomycetes</taxon>
        <taxon>Sordariomycetidae</taxon>
        <taxon>Sordariales</taxon>
        <taxon>Lasiosphaeriaceae</taxon>
        <taxon>Immersiella</taxon>
    </lineage>
</organism>
<feature type="compositionally biased region" description="Polar residues" evidence="1">
    <location>
        <begin position="98"/>
        <end position="107"/>
    </location>
</feature>
<gene>
    <name evidence="2" type="ORF">B0T14DRAFT_583552</name>
</gene>
<name>A0AA39WZ92_9PEZI</name>
<keyword evidence="3" id="KW-1185">Reference proteome</keyword>
<dbReference type="AlphaFoldDB" id="A0AA39WZ92"/>
<evidence type="ECO:0000256" key="1">
    <source>
        <dbReference type="SAM" id="MobiDB-lite"/>
    </source>
</evidence>
<protein>
    <submittedName>
        <fullName evidence="2">Uncharacterized protein</fullName>
    </submittedName>
</protein>
<feature type="compositionally biased region" description="Polar residues" evidence="1">
    <location>
        <begin position="146"/>
        <end position="160"/>
    </location>
</feature>
<evidence type="ECO:0000313" key="3">
    <source>
        <dbReference type="Proteomes" id="UP001175000"/>
    </source>
</evidence>
<comment type="caution">
    <text evidence="2">The sequence shown here is derived from an EMBL/GenBank/DDBJ whole genome shotgun (WGS) entry which is preliminary data.</text>
</comment>
<feature type="region of interest" description="Disordered" evidence="1">
    <location>
        <begin position="119"/>
        <end position="224"/>
    </location>
</feature>
<feature type="compositionally biased region" description="Low complexity" evidence="1">
    <location>
        <begin position="192"/>
        <end position="202"/>
    </location>
</feature>
<feature type="region of interest" description="Disordered" evidence="1">
    <location>
        <begin position="78"/>
        <end position="107"/>
    </location>
</feature>
<reference evidence="2" key="1">
    <citation type="submission" date="2023-06" db="EMBL/GenBank/DDBJ databases">
        <title>Genome-scale phylogeny and comparative genomics of the fungal order Sordariales.</title>
        <authorList>
            <consortium name="Lawrence Berkeley National Laboratory"/>
            <person name="Hensen N."/>
            <person name="Bonometti L."/>
            <person name="Westerberg I."/>
            <person name="Brannstrom I.O."/>
            <person name="Guillou S."/>
            <person name="Cros-Aarteil S."/>
            <person name="Calhoun S."/>
            <person name="Haridas S."/>
            <person name="Kuo A."/>
            <person name="Mondo S."/>
            <person name="Pangilinan J."/>
            <person name="Riley R."/>
            <person name="Labutti K."/>
            <person name="Andreopoulos B."/>
            <person name="Lipzen A."/>
            <person name="Chen C."/>
            <person name="Yanf M."/>
            <person name="Daum C."/>
            <person name="Ng V."/>
            <person name="Clum A."/>
            <person name="Steindorff A."/>
            <person name="Ohm R."/>
            <person name="Martin F."/>
            <person name="Silar P."/>
            <person name="Natvig D."/>
            <person name="Lalanne C."/>
            <person name="Gautier V."/>
            <person name="Ament-Velasquez S.L."/>
            <person name="Kruys A."/>
            <person name="Hutchinson M.I."/>
            <person name="Powell A.J."/>
            <person name="Barry K."/>
            <person name="Miller A.N."/>
            <person name="Grigoriev I.V."/>
            <person name="Debuchy R."/>
            <person name="Gladieux P."/>
            <person name="Thoren M.H."/>
            <person name="Johannesson H."/>
        </authorList>
    </citation>
    <scope>NUCLEOTIDE SEQUENCE</scope>
    <source>
        <strain evidence="2">CBS 606.72</strain>
    </source>
</reference>
<dbReference type="EMBL" id="JAULSU010000003">
    <property type="protein sequence ID" value="KAK0624266.1"/>
    <property type="molecule type" value="Genomic_DNA"/>
</dbReference>
<sequence length="369" mass="41438">MCLTIKWWCPACEAATALEKEFPCPAGQDCLERLLVKRPLERHLMEDWNCHNENCYYSVASEREFGAQVYAARALTTEGEGEGEAAPVDHQQMDVNDGYNSNSGPYETETLTVSVVGPSHTEDTASEESAPQAEEPRYPSPPPPSNCHNHTAQVSHSQPRYETPRLRAPNHYYDNFTQDNHNTSHSRKRARPSPSSSPTDSVSDAETEPVPPSPSSGASTIPNRLPLSHFHAINPNQGTAATWNLAKKTSRTPKGHKVDLSSLNPTLRHRIAELHHQNKTHYREGAEWSEGEKELLFLLKETLDFQTGNAMFGQDIYWEFFSYRPSTASQPHNMVEARANILRKEKGGCWWVQEERRPLLVLGLQPDGS</sequence>